<reference evidence="3" key="1">
    <citation type="submission" date="2020-06" db="EMBL/GenBank/DDBJ databases">
        <title>WGS assembly of Ceratodon purpureus strain R40.</title>
        <authorList>
            <person name="Carey S.B."/>
            <person name="Jenkins J."/>
            <person name="Shu S."/>
            <person name="Lovell J.T."/>
            <person name="Sreedasyam A."/>
            <person name="Maumus F."/>
            <person name="Tiley G.P."/>
            <person name="Fernandez-Pozo N."/>
            <person name="Barry K."/>
            <person name="Chen C."/>
            <person name="Wang M."/>
            <person name="Lipzen A."/>
            <person name="Daum C."/>
            <person name="Saski C.A."/>
            <person name="Payton A.C."/>
            <person name="Mcbreen J.C."/>
            <person name="Conrad R.E."/>
            <person name="Kollar L.M."/>
            <person name="Olsson S."/>
            <person name="Huttunen S."/>
            <person name="Landis J.B."/>
            <person name="Wickett N.J."/>
            <person name="Johnson M.G."/>
            <person name="Rensing S.A."/>
            <person name="Grimwood J."/>
            <person name="Schmutz J."/>
            <person name="Mcdaniel S.F."/>
        </authorList>
    </citation>
    <scope>NUCLEOTIDE SEQUENCE</scope>
    <source>
        <strain evidence="3">R40</strain>
    </source>
</reference>
<comment type="caution">
    <text evidence="3">The sequence shown here is derived from an EMBL/GenBank/DDBJ whole genome shotgun (WGS) entry which is preliminary data.</text>
</comment>
<protein>
    <submittedName>
        <fullName evidence="3">Uncharacterized protein</fullName>
    </submittedName>
</protein>
<feature type="transmembrane region" description="Helical" evidence="2">
    <location>
        <begin position="185"/>
        <end position="207"/>
    </location>
</feature>
<keyword evidence="2" id="KW-0812">Transmembrane</keyword>
<proteinExistence type="predicted"/>
<evidence type="ECO:0000313" key="3">
    <source>
        <dbReference type="EMBL" id="KAG0584006.1"/>
    </source>
</evidence>
<keyword evidence="4" id="KW-1185">Reference proteome</keyword>
<name>A0A8T0IME4_CERPU</name>
<evidence type="ECO:0000313" key="4">
    <source>
        <dbReference type="Proteomes" id="UP000822688"/>
    </source>
</evidence>
<keyword evidence="2" id="KW-1133">Transmembrane helix</keyword>
<dbReference type="Proteomes" id="UP000822688">
    <property type="component" value="Chromosome 3"/>
</dbReference>
<gene>
    <name evidence="3" type="ORF">KC19_3G178800</name>
</gene>
<evidence type="ECO:0000256" key="1">
    <source>
        <dbReference type="SAM" id="MobiDB-lite"/>
    </source>
</evidence>
<sequence>MESSTSASPQRNPYARVPASQTTERDKDAAGSTHPKISDIRHSVGEGVDRLLDESHRFKSAVRAAFEQFQLPRPANELPVSQLLPALQYFVQRLCDDLDAKAGKLVLRPITQEDVQGAVSCNPSLSLNPLLTYQQFERIARETLKRVALSQGKRLGLFMIGGIVAVHMAKSAVKKIPIIGGPIGAIAGVLVPTTLLGPAVGVAGALYL</sequence>
<feature type="compositionally biased region" description="Polar residues" evidence="1">
    <location>
        <begin position="1"/>
        <end position="11"/>
    </location>
</feature>
<accession>A0A8T0IME4</accession>
<feature type="region of interest" description="Disordered" evidence="1">
    <location>
        <begin position="1"/>
        <end position="42"/>
    </location>
</feature>
<organism evidence="3 4">
    <name type="scientific">Ceratodon purpureus</name>
    <name type="common">Fire moss</name>
    <name type="synonym">Dicranum purpureum</name>
    <dbReference type="NCBI Taxonomy" id="3225"/>
    <lineage>
        <taxon>Eukaryota</taxon>
        <taxon>Viridiplantae</taxon>
        <taxon>Streptophyta</taxon>
        <taxon>Embryophyta</taxon>
        <taxon>Bryophyta</taxon>
        <taxon>Bryophytina</taxon>
        <taxon>Bryopsida</taxon>
        <taxon>Dicranidae</taxon>
        <taxon>Pseudoditrichales</taxon>
        <taxon>Ditrichaceae</taxon>
        <taxon>Ceratodon</taxon>
    </lineage>
</organism>
<keyword evidence="2" id="KW-0472">Membrane</keyword>
<dbReference type="EMBL" id="CM026423">
    <property type="protein sequence ID" value="KAG0584006.1"/>
    <property type="molecule type" value="Genomic_DNA"/>
</dbReference>
<dbReference type="AlphaFoldDB" id="A0A8T0IME4"/>
<evidence type="ECO:0000256" key="2">
    <source>
        <dbReference type="SAM" id="Phobius"/>
    </source>
</evidence>